<dbReference type="OMA" id="LSYRIWA"/>
<accession>A0A084G678</accession>
<dbReference type="InterPro" id="IPR020846">
    <property type="entry name" value="MFS_dom"/>
</dbReference>
<feature type="transmembrane region" description="Helical" evidence="3">
    <location>
        <begin position="161"/>
        <end position="183"/>
    </location>
</feature>
<dbReference type="Gene3D" id="1.20.1250.20">
    <property type="entry name" value="MFS general substrate transporter like domains"/>
    <property type="match status" value="2"/>
</dbReference>
<keyword evidence="3" id="KW-0472">Membrane</keyword>
<feature type="transmembrane region" description="Helical" evidence="3">
    <location>
        <begin position="300"/>
        <end position="320"/>
    </location>
</feature>
<evidence type="ECO:0000259" key="4">
    <source>
        <dbReference type="PROSITE" id="PS50850"/>
    </source>
</evidence>
<dbReference type="RefSeq" id="XP_016642639.1">
    <property type="nucleotide sequence ID" value="XM_016787624.1"/>
</dbReference>
<proteinExistence type="inferred from homology"/>
<feature type="transmembrane region" description="Helical" evidence="3">
    <location>
        <begin position="69"/>
        <end position="89"/>
    </location>
</feature>
<comment type="similarity">
    <text evidence="2">Belongs to the major facilitator superfamily. Monocarboxylate porter (TC 2.A.1.13) family.</text>
</comment>
<feature type="transmembrane region" description="Helical" evidence="3">
    <location>
        <begin position="136"/>
        <end position="155"/>
    </location>
</feature>
<dbReference type="GO" id="GO:0016020">
    <property type="term" value="C:membrane"/>
    <property type="evidence" value="ECO:0007669"/>
    <property type="project" value="UniProtKB-SubCell"/>
</dbReference>
<gene>
    <name evidence="5" type="ORF">SAPIO_CDS5264</name>
</gene>
<keyword evidence="6" id="KW-1185">Reference proteome</keyword>
<dbReference type="PANTHER" id="PTHR11360">
    <property type="entry name" value="MONOCARBOXYLATE TRANSPORTER"/>
    <property type="match status" value="1"/>
</dbReference>
<keyword evidence="3" id="KW-1133">Transmembrane helix</keyword>
<dbReference type="VEuPathDB" id="FungiDB:SAPIO_CDS5264"/>
<dbReference type="OrthoDB" id="6499973at2759"/>
<evidence type="ECO:0000256" key="2">
    <source>
        <dbReference type="ARBA" id="ARBA00006727"/>
    </source>
</evidence>
<evidence type="ECO:0000313" key="6">
    <source>
        <dbReference type="Proteomes" id="UP000028545"/>
    </source>
</evidence>
<dbReference type="HOGENOM" id="CLU_001265_1_2_1"/>
<keyword evidence="3" id="KW-0812">Transmembrane</keyword>
<dbReference type="GO" id="GO:0022857">
    <property type="term" value="F:transmembrane transporter activity"/>
    <property type="evidence" value="ECO:0007669"/>
    <property type="project" value="InterPro"/>
</dbReference>
<evidence type="ECO:0000256" key="1">
    <source>
        <dbReference type="ARBA" id="ARBA00004141"/>
    </source>
</evidence>
<dbReference type="AlphaFoldDB" id="A0A084G678"/>
<feature type="transmembrane region" description="Helical" evidence="3">
    <location>
        <begin position="195"/>
        <end position="214"/>
    </location>
</feature>
<feature type="domain" description="Major facilitator superfamily (MFS) profile" evidence="4">
    <location>
        <begin position="69"/>
        <end position="453"/>
    </location>
</feature>
<comment type="subcellular location">
    <subcellularLocation>
        <location evidence="1">Membrane</location>
        <topology evidence="1">Multi-pass membrane protein</topology>
    </subcellularLocation>
</comment>
<feature type="transmembrane region" description="Helical" evidence="3">
    <location>
        <begin position="430"/>
        <end position="450"/>
    </location>
</feature>
<dbReference type="GeneID" id="27724336"/>
<dbReference type="EMBL" id="JOWA01000098">
    <property type="protein sequence ID" value="KEZ42840.1"/>
    <property type="molecule type" value="Genomic_DNA"/>
</dbReference>
<comment type="caution">
    <text evidence="5">The sequence shown here is derived from an EMBL/GenBank/DDBJ whole genome shotgun (WGS) entry which is preliminary data.</text>
</comment>
<dbReference type="InterPro" id="IPR011701">
    <property type="entry name" value="MFS"/>
</dbReference>
<dbReference type="Proteomes" id="UP000028545">
    <property type="component" value="Unassembled WGS sequence"/>
</dbReference>
<feature type="transmembrane region" description="Helical" evidence="3">
    <location>
        <begin position="388"/>
        <end position="410"/>
    </location>
</feature>
<dbReference type="PROSITE" id="PS50850">
    <property type="entry name" value="MFS"/>
    <property type="match status" value="1"/>
</dbReference>
<dbReference type="InterPro" id="IPR050327">
    <property type="entry name" value="Proton-linked_MCT"/>
</dbReference>
<organism evidence="5 6">
    <name type="scientific">Pseudallescheria apiosperma</name>
    <name type="common">Scedosporium apiospermum</name>
    <dbReference type="NCBI Taxonomy" id="563466"/>
    <lineage>
        <taxon>Eukaryota</taxon>
        <taxon>Fungi</taxon>
        <taxon>Dikarya</taxon>
        <taxon>Ascomycota</taxon>
        <taxon>Pezizomycotina</taxon>
        <taxon>Sordariomycetes</taxon>
        <taxon>Hypocreomycetidae</taxon>
        <taxon>Microascales</taxon>
        <taxon>Microascaceae</taxon>
        <taxon>Scedosporium</taxon>
    </lineage>
</organism>
<evidence type="ECO:0000313" key="5">
    <source>
        <dbReference type="EMBL" id="KEZ42840.1"/>
    </source>
</evidence>
<dbReference type="InterPro" id="IPR036259">
    <property type="entry name" value="MFS_trans_sf"/>
</dbReference>
<feature type="transmembrane region" description="Helical" evidence="3">
    <location>
        <begin position="101"/>
        <end position="124"/>
    </location>
</feature>
<protein>
    <submittedName>
        <fullName evidence="5">Monocarboxylate permease</fullName>
    </submittedName>
</protein>
<dbReference type="PANTHER" id="PTHR11360:SF305">
    <property type="entry name" value="MAJOR FACILITATOR SUPERFAMILY (MFS) PROFILE DOMAIN-CONTAINING PROTEIN"/>
    <property type="match status" value="1"/>
</dbReference>
<feature type="transmembrane region" description="Helical" evidence="3">
    <location>
        <begin position="226"/>
        <end position="246"/>
    </location>
</feature>
<dbReference type="Pfam" id="PF07690">
    <property type="entry name" value="MFS_1"/>
    <property type="match status" value="1"/>
</dbReference>
<feature type="transmembrane region" description="Helical" evidence="3">
    <location>
        <begin position="327"/>
        <end position="348"/>
    </location>
</feature>
<name>A0A084G678_PSEDA</name>
<sequence>MSMTTVITSPVRATTITSHQAKIFNEGSITQRELNSSTESSPRGSIKDDPILEASRLADLEAPDGGRGWVVVLGCSILTYWFIGTSYSWGVIQSALVEDGIASAASLSFVGSVATSLVSALALITAKISGKLGSRYTCMIGITMLGLGEILAGFTTHAVGGLFATAGVVFGIGNGLLFMTASVAPAQWFSKKRGLANGIVFAAGGLGGAVTSLAMGSLVDNVGPAWTFRILGFLILGTGLPAAWLVQERRKPPSRSIDWGIFRNVNFCLLFAAGAIGSFPLLVPPFFIPLYSRSLGMEMKIGALLVAGFNFASAVGRILSGVLSDRFGAVNTLLSALMLNALTILILWPLSTSAASLIAFVIINGASSGAFFSAMPTTVGNVFGSNRVATAMGFVVTGWVGGFTMGAPIAGYMLDAFGGREAGFQPYRPAIFWAGAMAAVSALLIAIMRLRLGRISIGRLSIFKKRSTQ</sequence>
<feature type="transmembrane region" description="Helical" evidence="3">
    <location>
        <begin position="354"/>
        <end position="376"/>
    </location>
</feature>
<reference evidence="5 6" key="1">
    <citation type="journal article" date="2014" name="Genome Announc.">
        <title>Draft genome sequence of the pathogenic fungus Scedosporium apiospermum.</title>
        <authorList>
            <person name="Vandeputte P."/>
            <person name="Ghamrawi S."/>
            <person name="Rechenmann M."/>
            <person name="Iltis A."/>
            <person name="Giraud S."/>
            <person name="Fleury M."/>
            <person name="Thornton C."/>
            <person name="Delhaes L."/>
            <person name="Meyer W."/>
            <person name="Papon N."/>
            <person name="Bouchara J.P."/>
        </authorList>
    </citation>
    <scope>NUCLEOTIDE SEQUENCE [LARGE SCALE GENOMIC DNA]</scope>
    <source>
        <strain evidence="5 6">IHEM 14462</strain>
    </source>
</reference>
<evidence type="ECO:0000256" key="3">
    <source>
        <dbReference type="SAM" id="Phobius"/>
    </source>
</evidence>
<dbReference type="SUPFAM" id="SSF103473">
    <property type="entry name" value="MFS general substrate transporter"/>
    <property type="match status" value="1"/>
</dbReference>
<feature type="transmembrane region" description="Helical" evidence="3">
    <location>
        <begin position="267"/>
        <end position="288"/>
    </location>
</feature>
<dbReference type="KEGG" id="sapo:SAPIO_CDS5264"/>